<gene>
    <name evidence="1" type="ORF">UFOVP418_22</name>
</gene>
<sequence>MATESPFADKVNRVKALIKAYMQEAPFLLQVYVIEQMGEDVGNAEKPPRNMTNKLRFVSNRLSRALTPNEAGSIANVVQKGDAYFLEYGINLRDVPYARVHEYGWKERNIIARPYLRTGFDAFLDKEVPRFYKRLAKELQS</sequence>
<name>A0A6J5M3A8_9CAUD</name>
<reference evidence="1" key="1">
    <citation type="submission" date="2020-04" db="EMBL/GenBank/DDBJ databases">
        <authorList>
            <person name="Chiriac C."/>
            <person name="Salcher M."/>
            <person name="Ghai R."/>
            <person name="Kavagutti S V."/>
        </authorList>
    </citation>
    <scope>NUCLEOTIDE SEQUENCE</scope>
</reference>
<proteinExistence type="predicted"/>
<protein>
    <submittedName>
        <fullName evidence="1">Uncharacterized protein</fullName>
    </submittedName>
</protein>
<accession>A0A6J5M3A8</accession>
<evidence type="ECO:0000313" key="1">
    <source>
        <dbReference type="EMBL" id="CAB4141435.1"/>
    </source>
</evidence>
<organism evidence="1">
    <name type="scientific">uncultured Caudovirales phage</name>
    <dbReference type="NCBI Taxonomy" id="2100421"/>
    <lineage>
        <taxon>Viruses</taxon>
        <taxon>Duplodnaviria</taxon>
        <taxon>Heunggongvirae</taxon>
        <taxon>Uroviricota</taxon>
        <taxon>Caudoviricetes</taxon>
        <taxon>Peduoviridae</taxon>
        <taxon>Maltschvirus</taxon>
        <taxon>Maltschvirus maltsch</taxon>
    </lineage>
</organism>
<dbReference type="EMBL" id="LR796391">
    <property type="protein sequence ID" value="CAB4141435.1"/>
    <property type="molecule type" value="Genomic_DNA"/>
</dbReference>